<comment type="subcellular location">
    <subcellularLocation>
        <location evidence="1">Membrane</location>
    </subcellularLocation>
</comment>
<dbReference type="InterPro" id="IPR032675">
    <property type="entry name" value="LRR_dom_sf"/>
</dbReference>
<dbReference type="EMBL" id="JSZA02000206">
    <property type="protein sequence ID" value="TGO02157.1"/>
    <property type="molecule type" value="Genomic_DNA"/>
</dbReference>
<reference evidence="7 8" key="1">
    <citation type="journal article" date="2016" name="Front. Microbiol.">
        <title>Single-Cell (Meta-)Genomics of a Dimorphic Candidatus Thiomargarita nelsonii Reveals Genomic Plasticity.</title>
        <authorList>
            <person name="Flood B.E."/>
            <person name="Fliss P."/>
            <person name="Jones D.S."/>
            <person name="Dick G.J."/>
            <person name="Jain S."/>
            <person name="Kaster A.K."/>
            <person name="Winkel M."/>
            <person name="Mussmann M."/>
            <person name="Bailey J."/>
        </authorList>
    </citation>
    <scope>NUCLEOTIDE SEQUENCE [LARGE SCALE GENOMIC DNA]</scope>
    <source>
        <strain evidence="7">Hydrate Ridge</strain>
    </source>
</reference>
<evidence type="ECO:0000256" key="5">
    <source>
        <dbReference type="ARBA" id="ARBA00023136"/>
    </source>
</evidence>
<dbReference type="InterPro" id="IPR002102">
    <property type="entry name" value="Cohesin_dom"/>
</dbReference>
<dbReference type="InterPro" id="IPR001611">
    <property type="entry name" value="Leu-rich_rpt"/>
</dbReference>
<evidence type="ECO:0000313" key="8">
    <source>
        <dbReference type="Proteomes" id="UP000030428"/>
    </source>
</evidence>
<protein>
    <recommendedName>
        <fullName evidence="6">Cohesin domain-containing protein</fullName>
    </recommendedName>
</protein>
<dbReference type="CDD" id="cd08547">
    <property type="entry name" value="Type_II_cohesin"/>
    <property type="match status" value="1"/>
</dbReference>
<dbReference type="GO" id="GO:0016020">
    <property type="term" value="C:membrane"/>
    <property type="evidence" value="ECO:0007669"/>
    <property type="project" value="UniProtKB-SubCell"/>
</dbReference>
<dbReference type="InterPro" id="IPR008965">
    <property type="entry name" value="CBM2/CBM3_carb-bd_dom_sf"/>
</dbReference>
<evidence type="ECO:0000313" key="7">
    <source>
        <dbReference type="EMBL" id="TGO02157.1"/>
    </source>
</evidence>
<accession>A0A4E0QLP3</accession>
<dbReference type="SUPFAM" id="SSF49384">
    <property type="entry name" value="Carbohydrate-binding domain"/>
    <property type="match status" value="1"/>
</dbReference>
<dbReference type="GO" id="GO:0000272">
    <property type="term" value="P:polysaccharide catabolic process"/>
    <property type="evidence" value="ECO:0007669"/>
    <property type="project" value="InterPro"/>
</dbReference>
<dbReference type="Gene3D" id="3.80.10.10">
    <property type="entry name" value="Ribonuclease Inhibitor"/>
    <property type="match status" value="1"/>
</dbReference>
<comment type="caution">
    <text evidence="7">The sequence shown here is derived from an EMBL/GenBank/DDBJ whole genome shotgun (WGS) entry which is preliminary data.</text>
</comment>
<evidence type="ECO:0000256" key="2">
    <source>
        <dbReference type="ARBA" id="ARBA00022692"/>
    </source>
</evidence>
<dbReference type="PANTHER" id="PTHR48010">
    <property type="entry name" value="OS05G0588300 PROTEIN"/>
    <property type="match status" value="1"/>
</dbReference>
<keyword evidence="8" id="KW-1185">Reference proteome</keyword>
<keyword evidence="2" id="KW-0812">Transmembrane</keyword>
<proteinExistence type="predicted"/>
<dbReference type="SUPFAM" id="SSF52058">
    <property type="entry name" value="L domain-like"/>
    <property type="match status" value="1"/>
</dbReference>
<name>A0A4E0QLP3_9GAMM</name>
<evidence type="ECO:0000256" key="4">
    <source>
        <dbReference type="ARBA" id="ARBA00022989"/>
    </source>
</evidence>
<dbReference type="Gene3D" id="2.60.40.680">
    <property type="match status" value="1"/>
</dbReference>
<sequence>MMVLPQTTGGTVVISVEPSTTQVKIGETFEIVVEVQAGEQEVDGASAYLEFDPTYLEVVSMTPAEHLDLTLDNSFDNGTGEINFAAGKLTNPFPSGDFNLVTITLKAKAETPETSLDFLFNPPKSTDATFGGVSVFDHAEDGNITIIRAEKFSCNKVTDISKTECKALIALYDSTDGDNWRLNWGWKMTNTPCNWHGVTCQTGTVEKLELPSNKLNGAISKKFFKLKKLESLVLSDNEIDASIFKNVKKLKNLKTLWLNNCKLSGKLPNSLMKLKKLSDLDLNDNCLKTKVSKKLKKWLDELNPGWDETQTNCLY</sequence>
<dbReference type="Pfam" id="PF00963">
    <property type="entry name" value="Cohesin"/>
    <property type="match status" value="1"/>
</dbReference>
<dbReference type="Proteomes" id="UP000030428">
    <property type="component" value="Unassembled WGS sequence"/>
</dbReference>
<feature type="domain" description="Cohesin" evidence="6">
    <location>
        <begin position="16"/>
        <end position="115"/>
    </location>
</feature>
<keyword evidence="3" id="KW-0677">Repeat</keyword>
<evidence type="ECO:0000256" key="1">
    <source>
        <dbReference type="ARBA" id="ARBA00004370"/>
    </source>
</evidence>
<evidence type="ECO:0000259" key="6">
    <source>
        <dbReference type="Pfam" id="PF00963"/>
    </source>
</evidence>
<organism evidence="7 8">
    <name type="scientific">Candidatus Thiomargarita nelsonii</name>
    <dbReference type="NCBI Taxonomy" id="1003181"/>
    <lineage>
        <taxon>Bacteria</taxon>
        <taxon>Pseudomonadati</taxon>
        <taxon>Pseudomonadota</taxon>
        <taxon>Gammaproteobacteria</taxon>
        <taxon>Thiotrichales</taxon>
        <taxon>Thiotrichaceae</taxon>
        <taxon>Thiomargarita</taxon>
    </lineage>
</organism>
<dbReference type="PANTHER" id="PTHR48010:SF58">
    <property type="entry name" value="RECEPTOR PROTEIN KINASE-LIKE PROTEIN ZAR1"/>
    <property type="match status" value="1"/>
</dbReference>
<evidence type="ECO:0000256" key="3">
    <source>
        <dbReference type="ARBA" id="ARBA00022737"/>
    </source>
</evidence>
<dbReference type="Pfam" id="PF00560">
    <property type="entry name" value="LRR_1"/>
    <property type="match status" value="1"/>
</dbReference>
<keyword evidence="5" id="KW-0472">Membrane</keyword>
<dbReference type="GO" id="GO:0030246">
    <property type="term" value="F:carbohydrate binding"/>
    <property type="evidence" value="ECO:0007669"/>
    <property type="project" value="InterPro"/>
</dbReference>
<keyword evidence="4" id="KW-1133">Transmembrane helix</keyword>
<gene>
    <name evidence="7" type="ORF">PN36_29595</name>
</gene>
<dbReference type="InterPro" id="IPR050994">
    <property type="entry name" value="At_inactive_RLKs"/>
</dbReference>
<dbReference type="AlphaFoldDB" id="A0A4E0QLP3"/>
<dbReference type="FunFam" id="3.80.10.10:FF:000129">
    <property type="entry name" value="Leucine-rich repeat receptor-like kinase"/>
    <property type="match status" value="1"/>
</dbReference>